<dbReference type="OrthoDB" id="7392050at2"/>
<reference evidence="2 3" key="1">
    <citation type="journal article" date="2018" name="Genome Announc.">
        <title>Draft Genome Sequence of "Candidatus Phycosocius bacilliformis," an Alphaproteobacterial Ectosymbiont of the Hydrocarbon-Producing Green Alga Botryococcus braunii.</title>
        <authorList>
            <person name="Tanabe Y."/>
            <person name="Yamaguchi H."/>
            <person name="Watanabe M.M."/>
        </authorList>
    </citation>
    <scope>NUCLEOTIDE SEQUENCE [LARGE SCALE GENOMIC DNA]</scope>
    <source>
        <strain evidence="2 3">BOTRYCO-2</strain>
    </source>
</reference>
<name>A0A2P2EEB9_9PROT</name>
<sequence length="125" mass="13118">MRLNPFHIALLAASAAAVGPAWAAFNSQTFIPPGQTFLLGGGQPGAFRVQGRNIGTVPVTIRSELNGAISFVATIAPGQSVDTQFQKGQMAQFENTSKKETARVSLRLTQNVSGLAMRYTGPGAN</sequence>
<comment type="caution">
    <text evidence="2">The sequence shown here is derived from an EMBL/GenBank/DDBJ whole genome shotgun (WGS) entry which is preliminary data.</text>
</comment>
<keyword evidence="3" id="KW-1185">Reference proteome</keyword>
<protein>
    <submittedName>
        <fullName evidence="2">Uncharacterized protein</fullName>
    </submittedName>
</protein>
<feature type="signal peptide" evidence="1">
    <location>
        <begin position="1"/>
        <end position="23"/>
    </location>
</feature>
<feature type="chain" id="PRO_5015149028" evidence="1">
    <location>
        <begin position="24"/>
        <end position="125"/>
    </location>
</feature>
<evidence type="ECO:0000313" key="3">
    <source>
        <dbReference type="Proteomes" id="UP000245086"/>
    </source>
</evidence>
<gene>
    <name evidence="2" type="ORF">PbB2_03081</name>
</gene>
<evidence type="ECO:0000256" key="1">
    <source>
        <dbReference type="SAM" id="SignalP"/>
    </source>
</evidence>
<keyword evidence="1" id="KW-0732">Signal</keyword>
<dbReference type="Proteomes" id="UP000245086">
    <property type="component" value="Unassembled WGS sequence"/>
</dbReference>
<dbReference type="RefSeq" id="WP_108986269.1">
    <property type="nucleotide sequence ID" value="NZ_BFBR01000013.1"/>
</dbReference>
<proteinExistence type="predicted"/>
<dbReference type="AlphaFoldDB" id="A0A2P2EEB9"/>
<organism evidence="2 3">
    <name type="scientific">Candidatus Phycosocius bacilliformis</name>
    <dbReference type="NCBI Taxonomy" id="1445552"/>
    <lineage>
        <taxon>Bacteria</taxon>
        <taxon>Pseudomonadati</taxon>
        <taxon>Pseudomonadota</taxon>
        <taxon>Alphaproteobacteria</taxon>
        <taxon>Caulobacterales</taxon>
        <taxon>Caulobacterales incertae sedis</taxon>
        <taxon>Candidatus Phycosocius</taxon>
    </lineage>
</organism>
<accession>A0A2P2EEB9</accession>
<dbReference type="EMBL" id="BFBR01000013">
    <property type="protein sequence ID" value="GBF59385.1"/>
    <property type="molecule type" value="Genomic_DNA"/>
</dbReference>
<evidence type="ECO:0000313" key="2">
    <source>
        <dbReference type="EMBL" id="GBF59385.1"/>
    </source>
</evidence>